<evidence type="ECO:0000313" key="2">
    <source>
        <dbReference type="EMBL" id="KAJ3127521.1"/>
    </source>
</evidence>
<dbReference type="Proteomes" id="UP001211907">
    <property type="component" value="Unassembled WGS sequence"/>
</dbReference>
<feature type="compositionally biased region" description="Low complexity" evidence="1">
    <location>
        <begin position="57"/>
        <end position="69"/>
    </location>
</feature>
<feature type="compositionally biased region" description="Low complexity" evidence="1">
    <location>
        <begin position="302"/>
        <end position="315"/>
    </location>
</feature>
<feature type="compositionally biased region" description="Basic and acidic residues" evidence="1">
    <location>
        <begin position="36"/>
        <end position="55"/>
    </location>
</feature>
<comment type="caution">
    <text evidence="2">The sequence shown here is derived from an EMBL/GenBank/DDBJ whole genome shotgun (WGS) entry which is preliminary data.</text>
</comment>
<proteinExistence type="predicted"/>
<keyword evidence="3" id="KW-1185">Reference proteome</keyword>
<feature type="region of interest" description="Disordered" evidence="1">
    <location>
        <begin position="1"/>
        <end position="93"/>
    </location>
</feature>
<feature type="region of interest" description="Disordered" evidence="1">
    <location>
        <begin position="275"/>
        <end position="315"/>
    </location>
</feature>
<evidence type="ECO:0000256" key="1">
    <source>
        <dbReference type="SAM" id="MobiDB-lite"/>
    </source>
</evidence>
<organism evidence="2 3">
    <name type="scientific">Physocladia obscura</name>
    <dbReference type="NCBI Taxonomy" id="109957"/>
    <lineage>
        <taxon>Eukaryota</taxon>
        <taxon>Fungi</taxon>
        <taxon>Fungi incertae sedis</taxon>
        <taxon>Chytridiomycota</taxon>
        <taxon>Chytridiomycota incertae sedis</taxon>
        <taxon>Chytridiomycetes</taxon>
        <taxon>Chytridiales</taxon>
        <taxon>Chytriomycetaceae</taxon>
        <taxon>Physocladia</taxon>
    </lineage>
</organism>
<name>A0AAD5T475_9FUNG</name>
<evidence type="ECO:0000313" key="3">
    <source>
        <dbReference type="Proteomes" id="UP001211907"/>
    </source>
</evidence>
<feature type="compositionally biased region" description="Polar residues" evidence="1">
    <location>
        <begin position="9"/>
        <end position="23"/>
    </location>
</feature>
<sequence>MEFAEKFLENSNWTANNKEQSAMANRLQRILNPLSEHQKEQRRDLGLPSQRRVDRLNPSSNPNSPSHSPSRPPAPRDRASAPASTHSPLAPSSYARTNYSEYNNFYALASSSAVTKDEIAMLVSLQLDARFKAVGDALAETVAAEDAHDEEVLRRLELVFERLGLVERRLSVLSLRENQQQTEQLHKQIEHLDPSANSKTKNALSPELEVAVVGVSRRTKNNIDGPLNSVNSAAPSKISSADISVILERLDSIDSTLAFTSSRIDALEAKLVDSTSSADSHSHTNSPSDIINSNLPHPRRVSSGTATPGSPTSTKASFRLSSTLTAIPNLGISNSLAKLSHFASLSRPSSRNSNTGSVSAAAAVAAALAAETSPVPQAGSDSVVYTPVAAHIVAQKSLKSSNSGSTLNEAH</sequence>
<feature type="compositionally biased region" description="Low complexity" evidence="1">
    <location>
        <begin position="275"/>
        <end position="288"/>
    </location>
</feature>
<dbReference type="EMBL" id="JADGJH010000507">
    <property type="protein sequence ID" value="KAJ3127521.1"/>
    <property type="molecule type" value="Genomic_DNA"/>
</dbReference>
<gene>
    <name evidence="2" type="ORF">HK100_009704</name>
</gene>
<reference evidence="2" key="1">
    <citation type="submission" date="2020-05" db="EMBL/GenBank/DDBJ databases">
        <title>Phylogenomic resolution of chytrid fungi.</title>
        <authorList>
            <person name="Stajich J.E."/>
            <person name="Amses K."/>
            <person name="Simmons R."/>
            <person name="Seto K."/>
            <person name="Myers J."/>
            <person name="Bonds A."/>
            <person name="Quandt C.A."/>
            <person name="Barry K."/>
            <person name="Liu P."/>
            <person name="Grigoriev I."/>
            <person name="Longcore J.E."/>
            <person name="James T.Y."/>
        </authorList>
    </citation>
    <scope>NUCLEOTIDE SEQUENCE</scope>
    <source>
        <strain evidence="2">JEL0513</strain>
    </source>
</reference>
<dbReference type="AlphaFoldDB" id="A0AAD5T475"/>
<protein>
    <submittedName>
        <fullName evidence="2">Uncharacterized protein</fullName>
    </submittedName>
</protein>
<accession>A0AAD5T475</accession>